<gene>
    <name evidence="1" type="ORF">SCP_0601480</name>
</gene>
<dbReference type="RefSeq" id="XP_027615083.1">
    <property type="nucleotide sequence ID" value="XM_027759282.1"/>
</dbReference>
<sequence>MAQAIYPTDILSILDKHPNVPAQFVHVLHMNESIVSGTPINNDNLRKAEATAQSLRSLHRDHAEISEEMVETAVNRSTMVRATHAEIQFGQGNGAVLALLQGLTQAVAQLNTTVRQVKVNGDRVAAIAMNSRIVWRNRDRRPDEPYTWRQKEVAGSGADLVAALYGARNPLTEQNVQELGAATLGSVPGPQHTLNLHGASTHHDIARMILFYNENFGIVAADTIDVRRARLIYWLGGH</sequence>
<keyword evidence="2" id="KW-1185">Reference proteome</keyword>
<organism evidence="1 2">
    <name type="scientific">Sparassis crispa</name>
    <dbReference type="NCBI Taxonomy" id="139825"/>
    <lineage>
        <taxon>Eukaryota</taxon>
        <taxon>Fungi</taxon>
        <taxon>Dikarya</taxon>
        <taxon>Basidiomycota</taxon>
        <taxon>Agaricomycotina</taxon>
        <taxon>Agaricomycetes</taxon>
        <taxon>Polyporales</taxon>
        <taxon>Sparassidaceae</taxon>
        <taxon>Sparassis</taxon>
    </lineage>
</organism>
<dbReference type="GeneID" id="38781087"/>
<evidence type="ECO:0000313" key="1">
    <source>
        <dbReference type="EMBL" id="GBE84170.1"/>
    </source>
</evidence>
<dbReference type="OrthoDB" id="3047760at2759"/>
<dbReference type="EMBL" id="BFAD01000006">
    <property type="protein sequence ID" value="GBE84170.1"/>
    <property type="molecule type" value="Genomic_DNA"/>
</dbReference>
<dbReference type="AlphaFoldDB" id="A0A401GPT5"/>
<dbReference type="InParanoid" id="A0A401GPT5"/>
<evidence type="ECO:0000313" key="2">
    <source>
        <dbReference type="Proteomes" id="UP000287166"/>
    </source>
</evidence>
<protein>
    <submittedName>
        <fullName evidence="1">Uncharacterized protein</fullName>
    </submittedName>
</protein>
<name>A0A401GPT5_9APHY</name>
<reference evidence="1 2" key="1">
    <citation type="journal article" date="2018" name="Sci. Rep.">
        <title>Genome sequence of the cauliflower mushroom Sparassis crispa (Hanabiratake) and its association with beneficial usage.</title>
        <authorList>
            <person name="Kiyama R."/>
            <person name="Furutani Y."/>
            <person name="Kawaguchi K."/>
            <person name="Nakanishi T."/>
        </authorList>
    </citation>
    <scope>NUCLEOTIDE SEQUENCE [LARGE SCALE GENOMIC DNA]</scope>
</reference>
<dbReference type="Proteomes" id="UP000287166">
    <property type="component" value="Unassembled WGS sequence"/>
</dbReference>
<accession>A0A401GPT5</accession>
<proteinExistence type="predicted"/>
<comment type="caution">
    <text evidence="1">The sequence shown here is derived from an EMBL/GenBank/DDBJ whole genome shotgun (WGS) entry which is preliminary data.</text>
</comment>